<dbReference type="InterPro" id="IPR032742">
    <property type="entry name" value="Iec3_N"/>
</dbReference>
<evidence type="ECO:0000313" key="5">
    <source>
        <dbReference type="Proteomes" id="UP000557566"/>
    </source>
</evidence>
<reference evidence="4 5" key="1">
    <citation type="journal article" date="2020" name="Genome Biol. Evol.">
        <title>A new high-quality draft genome assembly of the Chinese cordyceps Ophiocordyceps sinensis.</title>
        <authorList>
            <person name="Shu R."/>
            <person name="Zhang J."/>
            <person name="Meng Q."/>
            <person name="Zhang H."/>
            <person name="Zhou G."/>
            <person name="Li M."/>
            <person name="Wu P."/>
            <person name="Zhao Y."/>
            <person name="Chen C."/>
            <person name="Qin Q."/>
        </authorList>
    </citation>
    <scope>NUCLEOTIDE SEQUENCE [LARGE SCALE GENOMIC DNA]</scope>
    <source>
        <strain evidence="4 5">IOZ07</strain>
    </source>
</reference>
<gene>
    <name evidence="4" type="ORF">G6O67_006511</name>
</gene>
<feature type="compositionally biased region" description="Low complexity" evidence="1">
    <location>
        <begin position="186"/>
        <end position="198"/>
    </location>
</feature>
<dbReference type="OrthoDB" id="4095124at2759"/>
<feature type="compositionally biased region" description="Low complexity" evidence="1">
    <location>
        <begin position="240"/>
        <end position="258"/>
    </location>
</feature>
<feature type="region of interest" description="Disordered" evidence="1">
    <location>
        <begin position="90"/>
        <end position="110"/>
    </location>
</feature>
<evidence type="ECO:0000259" key="3">
    <source>
        <dbReference type="Pfam" id="PF24244"/>
    </source>
</evidence>
<dbReference type="Proteomes" id="UP000557566">
    <property type="component" value="Unassembled WGS sequence"/>
</dbReference>
<feature type="domain" description="INO80 complex subunit 3-like middle region" evidence="3">
    <location>
        <begin position="119"/>
        <end position="224"/>
    </location>
</feature>
<dbReference type="Pfam" id="PF24244">
    <property type="entry name" value="Iec3-like_M"/>
    <property type="match status" value="1"/>
</dbReference>
<dbReference type="AlphaFoldDB" id="A0A8H4PKR0"/>
<dbReference type="GO" id="GO:0006338">
    <property type="term" value="P:chromatin remodeling"/>
    <property type="evidence" value="ECO:0007669"/>
    <property type="project" value="InterPro"/>
</dbReference>
<accession>A0A8H4PKR0</accession>
<dbReference type="EMBL" id="JAAVMX010000007">
    <property type="protein sequence ID" value="KAF4506422.1"/>
    <property type="molecule type" value="Genomic_DNA"/>
</dbReference>
<organism evidence="4 5">
    <name type="scientific">Ophiocordyceps sinensis</name>
    <dbReference type="NCBI Taxonomy" id="72228"/>
    <lineage>
        <taxon>Eukaryota</taxon>
        <taxon>Fungi</taxon>
        <taxon>Dikarya</taxon>
        <taxon>Ascomycota</taxon>
        <taxon>Pezizomycotina</taxon>
        <taxon>Sordariomycetes</taxon>
        <taxon>Hypocreomycetidae</taxon>
        <taxon>Hypocreales</taxon>
        <taxon>Ophiocordycipitaceae</taxon>
        <taxon>Ophiocordyceps</taxon>
    </lineage>
</organism>
<proteinExistence type="predicted"/>
<comment type="caution">
    <text evidence="4">The sequence shown here is derived from an EMBL/GenBank/DDBJ whole genome shotgun (WGS) entry which is preliminary data.</text>
</comment>
<sequence>MMDGSPTKAEDGVVVAAKRRSSGYKSWKKKYRKMRIVFDHKMQQGEELHKREDKASATVKRLAVENDRLLDLLLEVNKSPQIPPERRIDLSLASPSEPGPPALQLDSRDTSLQKKSALKRLEQLLSDVPHSSYSAAKEAHSPYMADLAVPGGEAHPANFLSADDVDNYMYAVDSALDPDLHMPSLAPRAHPGAHPASHPHLKNPTSVTNWLRKHAPKIFLQDSEHAGGGGGGGDADDAESGAATASASAGANNQTAGGRKSRGGTGTGAGPSNSSRADRGSKANPKGKRASAAARLAAERGPGDVDASMDDDGELGTTPVGRGKRKRDDDPGYRPGGSTSRPTKKKRKSEGAEPTPAPRRSKKEKDRDREAVTGKDD</sequence>
<feature type="region of interest" description="Disordered" evidence="1">
    <location>
        <begin position="182"/>
        <end position="206"/>
    </location>
</feature>
<protein>
    <submittedName>
        <fullName evidence="4">Uncharacterized protein</fullName>
    </submittedName>
</protein>
<feature type="region of interest" description="Disordered" evidence="1">
    <location>
        <begin position="222"/>
        <end position="377"/>
    </location>
</feature>
<feature type="compositionally biased region" description="Basic and acidic residues" evidence="1">
    <location>
        <begin position="363"/>
        <end position="377"/>
    </location>
</feature>
<keyword evidence="5" id="KW-1185">Reference proteome</keyword>
<evidence type="ECO:0000259" key="2">
    <source>
        <dbReference type="Pfam" id="PF14612"/>
    </source>
</evidence>
<name>A0A8H4PKR0_9HYPO</name>
<dbReference type="Pfam" id="PF14612">
    <property type="entry name" value="Ino80_Iec3"/>
    <property type="match status" value="1"/>
</dbReference>
<evidence type="ECO:0000313" key="4">
    <source>
        <dbReference type="EMBL" id="KAF4506422.1"/>
    </source>
</evidence>
<dbReference type="InterPro" id="IPR055449">
    <property type="entry name" value="Iec3-like_M"/>
</dbReference>
<dbReference type="GO" id="GO:0031011">
    <property type="term" value="C:Ino80 complex"/>
    <property type="evidence" value="ECO:0007669"/>
    <property type="project" value="InterPro"/>
</dbReference>
<evidence type="ECO:0000256" key="1">
    <source>
        <dbReference type="SAM" id="MobiDB-lite"/>
    </source>
</evidence>
<feature type="domain" description="INO80 complex subunit 3 N-terminal" evidence="2">
    <location>
        <begin position="25"/>
        <end position="93"/>
    </location>
</feature>